<evidence type="ECO:0000313" key="1">
    <source>
        <dbReference type="EMBL" id="BCS00420.1"/>
    </source>
</evidence>
<reference evidence="1" key="1">
    <citation type="submission" date="2021-01" db="EMBL/GenBank/DDBJ databases">
        <authorList>
            <consortium name="Aspergillus luchuensis mut. kawachii IFO 4304 genome sequencing consortium"/>
            <person name="Kazuki M."/>
            <person name="Futagami T."/>
        </authorList>
    </citation>
    <scope>NUCLEOTIDE SEQUENCE</scope>
    <source>
        <strain evidence="1">IFO 4308</strain>
    </source>
</reference>
<protein>
    <submittedName>
        <fullName evidence="1">Uncharacterized protein</fullName>
    </submittedName>
</protein>
<reference evidence="1" key="2">
    <citation type="submission" date="2021-02" db="EMBL/GenBank/DDBJ databases">
        <title>Aspergillus luchuensis mut. kawachii IFO 4304 genome sequence.</title>
        <authorList>
            <person name="Mori K."/>
            <person name="Kadooka C."/>
            <person name="Goto M."/>
            <person name="Futagami T."/>
        </authorList>
    </citation>
    <scope>NUCLEOTIDE SEQUENCE</scope>
    <source>
        <strain evidence="1">IFO 4308</strain>
    </source>
</reference>
<dbReference type="EMBL" id="AP024429">
    <property type="protein sequence ID" value="BCS00420.1"/>
    <property type="molecule type" value="Genomic_DNA"/>
</dbReference>
<dbReference type="GeneID" id="64961741"/>
<organism evidence="1 2">
    <name type="scientific">Aspergillus kawachii</name>
    <name type="common">White koji mold</name>
    <name type="synonym">Aspergillus awamori var. kawachi</name>
    <dbReference type="NCBI Taxonomy" id="1069201"/>
    <lineage>
        <taxon>Eukaryota</taxon>
        <taxon>Fungi</taxon>
        <taxon>Dikarya</taxon>
        <taxon>Ascomycota</taxon>
        <taxon>Pezizomycotina</taxon>
        <taxon>Eurotiomycetes</taxon>
        <taxon>Eurotiomycetidae</taxon>
        <taxon>Eurotiales</taxon>
        <taxon>Aspergillaceae</taxon>
        <taxon>Aspergillus</taxon>
        <taxon>Aspergillus subgen. Circumdati</taxon>
    </lineage>
</organism>
<keyword evidence="2" id="KW-1185">Reference proteome</keyword>
<dbReference type="RefSeq" id="XP_041544182.1">
    <property type="nucleotide sequence ID" value="XM_041690615.1"/>
</dbReference>
<dbReference type="Proteomes" id="UP000661280">
    <property type="component" value="Chromosome 5"/>
</dbReference>
<sequence>MQRERMLGYACLLVRQLCIDTYSFAQDTVGTLLTAVAAQFPSRTWIARDRTSHLSVHDEGRTALLGSHYKNGQTVDLDRYYFRCFEWEIEDLMDSVSHSSIQ</sequence>
<proteinExistence type="predicted"/>
<name>A0A7R7WD55_ASPKA</name>
<accession>A0A7R7WD55</accession>
<gene>
    <name evidence="1" type="ORF">AKAW2_50761A</name>
</gene>
<dbReference type="KEGG" id="aluc:AKAW2_50761A"/>
<dbReference type="AlphaFoldDB" id="A0A7R7WD55"/>
<evidence type="ECO:0000313" key="2">
    <source>
        <dbReference type="Proteomes" id="UP000661280"/>
    </source>
</evidence>